<organism evidence="5 6">
    <name type="scientific">Amycolatopsis tolypomycina</name>
    <dbReference type="NCBI Taxonomy" id="208445"/>
    <lineage>
        <taxon>Bacteria</taxon>
        <taxon>Bacillati</taxon>
        <taxon>Actinomycetota</taxon>
        <taxon>Actinomycetes</taxon>
        <taxon>Pseudonocardiales</taxon>
        <taxon>Pseudonocardiaceae</taxon>
        <taxon>Amycolatopsis</taxon>
    </lineage>
</organism>
<protein>
    <submittedName>
        <fullName evidence="5">EspG family protein</fullName>
    </submittedName>
</protein>
<keyword evidence="4" id="KW-0143">Chaperone</keyword>
<dbReference type="STRING" id="208445.SAMN04489727_9040"/>
<evidence type="ECO:0000256" key="3">
    <source>
        <dbReference type="ARBA" id="ARBA00022490"/>
    </source>
</evidence>
<evidence type="ECO:0000256" key="4">
    <source>
        <dbReference type="ARBA" id="ARBA00023186"/>
    </source>
</evidence>
<gene>
    <name evidence="5" type="ORF">SAMN04489727_9040</name>
</gene>
<evidence type="ECO:0000313" key="5">
    <source>
        <dbReference type="EMBL" id="SED71443.1"/>
    </source>
</evidence>
<name>A0A1H5CY01_9PSEU</name>
<evidence type="ECO:0000256" key="1">
    <source>
        <dbReference type="ARBA" id="ARBA00004496"/>
    </source>
</evidence>
<sequence length="237" mass="26356">MPEEFSLGLTEVTAAVRRTALPAHWHPFEIRSPGRTLEEHEHILSAAWDSMRARGLAGPDKLDIEVEQTLRAWTQPEVLIIVRAAEVTDGRQVFYRATIGHGLGVYSELVPDGIHFVQIRPDHLVDALVGILPRYGPLPVAPLTSTLGPNRPPDTEPLRDYAQWAPHRHGTFELSTRIGQGNLRPAGTVTFVDTDGGRYLTFTDPLPGGESRLRFVPSDGGHLRGWLHERIAETTHR</sequence>
<dbReference type="OrthoDB" id="3636725at2"/>
<comment type="subcellular location">
    <subcellularLocation>
        <location evidence="1">Cytoplasm</location>
    </subcellularLocation>
</comment>
<accession>A0A1H5CY01</accession>
<evidence type="ECO:0000256" key="2">
    <source>
        <dbReference type="ARBA" id="ARBA00006411"/>
    </source>
</evidence>
<evidence type="ECO:0000313" key="6">
    <source>
        <dbReference type="Proteomes" id="UP000199622"/>
    </source>
</evidence>
<keyword evidence="3" id="KW-0963">Cytoplasm</keyword>
<dbReference type="EMBL" id="FNSO01000004">
    <property type="protein sequence ID" value="SED71443.1"/>
    <property type="molecule type" value="Genomic_DNA"/>
</dbReference>
<keyword evidence="6" id="KW-1185">Reference proteome</keyword>
<dbReference type="AlphaFoldDB" id="A0A1H5CY01"/>
<dbReference type="Proteomes" id="UP000199622">
    <property type="component" value="Unassembled WGS sequence"/>
</dbReference>
<dbReference type="Pfam" id="PF14011">
    <property type="entry name" value="ESX-1_EspG"/>
    <property type="match status" value="1"/>
</dbReference>
<reference evidence="6" key="1">
    <citation type="submission" date="2016-10" db="EMBL/GenBank/DDBJ databases">
        <authorList>
            <person name="Varghese N."/>
            <person name="Submissions S."/>
        </authorList>
    </citation>
    <scope>NUCLEOTIDE SEQUENCE [LARGE SCALE GENOMIC DNA]</scope>
    <source>
        <strain evidence="6">DSM 44544</strain>
    </source>
</reference>
<dbReference type="RefSeq" id="WP_091318483.1">
    <property type="nucleotide sequence ID" value="NZ_FNSO01000004.1"/>
</dbReference>
<proteinExistence type="inferred from homology"/>
<dbReference type="InterPro" id="IPR025734">
    <property type="entry name" value="EspG"/>
</dbReference>
<comment type="similarity">
    <text evidence="2">Belongs to the EspG family.</text>
</comment>